<proteinExistence type="predicted"/>
<dbReference type="GO" id="GO:0005737">
    <property type="term" value="C:cytoplasm"/>
    <property type="evidence" value="ECO:0007669"/>
    <property type="project" value="UniProtKB-SubCell"/>
</dbReference>
<feature type="compositionally biased region" description="Basic and acidic residues" evidence="4">
    <location>
        <begin position="324"/>
        <end position="333"/>
    </location>
</feature>
<feature type="compositionally biased region" description="Polar residues" evidence="4">
    <location>
        <begin position="286"/>
        <end position="303"/>
    </location>
</feature>
<feature type="region of interest" description="Disordered" evidence="4">
    <location>
        <begin position="286"/>
        <end position="333"/>
    </location>
</feature>
<protein>
    <recommendedName>
        <fullName evidence="5">BZIP domain-containing protein</fullName>
    </recommendedName>
</protein>
<feature type="region of interest" description="Disordered" evidence="4">
    <location>
        <begin position="63"/>
        <end position="113"/>
    </location>
</feature>
<dbReference type="AlphaFoldDB" id="K5X673"/>
<dbReference type="HOGENOM" id="CLU_022828_0_0_1"/>
<dbReference type="PROSITE" id="PS50217">
    <property type="entry name" value="BZIP"/>
    <property type="match status" value="1"/>
</dbReference>
<dbReference type="SUPFAM" id="SSF57959">
    <property type="entry name" value="Leucine zipper domain"/>
    <property type="match status" value="1"/>
</dbReference>
<name>K5X673_AGABU</name>
<dbReference type="EMBL" id="JH971385">
    <property type="protein sequence ID" value="EKM83386.1"/>
    <property type="molecule type" value="Genomic_DNA"/>
</dbReference>
<dbReference type="PANTHER" id="PTHR40621">
    <property type="entry name" value="TRANSCRIPTION FACTOR KAPC-RELATED"/>
    <property type="match status" value="1"/>
</dbReference>
<dbReference type="InterPro" id="IPR004827">
    <property type="entry name" value="bZIP"/>
</dbReference>
<dbReference type="KEGG" id="abp:AGABI1DRAFT50431"/>
<feature type="region of interest" description="Disordered" evidence="4">
    <location>
        <begin position="191"/>
        <end position="230"/>
    </location>
</feature>
<keyword evidence="7" id="KW-1185">Reference proteome</keyword>
<evidence type="ECO:0000256" key="3">
    <source>
        <dbReference type="ARBA" id="ARBA00023242"/>
    </source>
</evidence>
<feature type="compositionally biased region" description="Polar residues" evidence="4">
    <location>
        <begin position="191"/>
        <end position="219"/>
    </location>
</feature>
<dbReference type="PROSITE" id="PS00036">
    <property type="entry name" value="BZIP_BASIC"/>
    <property type="match status" value="1"/>
</dbReference>
<dbReference type="CDD" id="cd14688">
    <property type="entry name" value="bZIP_YAP"/>
    <property type="match status" value="1"/>
</dbReference>
<feature type="domain" description="BZIP" evidence="5">
    <location>
        <begin position="1"/>
        <end position="60"/>
    </location>
</feature>
<sequence length="442" mass="47896">MKRKEQNRAAQRAFRERKEKHVKDLEDKVAELEAKNDAAQHENENLRDLLSRLQSENVMLKQSNFTFTMSPPKSQSDPPPAPRHFSPEASIYTTSSPTASSMVSPDSSRAATKPTNLLDWTSLTSFDPNILSLLEETPQSQPTATSSAMDLDLFSTLDEGPDSSSPFTTIASNPVFMSFASSFDTMTLPENSSAPMNKSGNRSNSQSFNFDMNSLGSWPTPTPPAQDTSLDDLFAGYVPNQTVDFSTFATTPSISPVTHQATVNNPAFTNVNGKNYSYLTRQSSDAARLSSIPSPTSQSTVGSDPSPKEGDHSPHVSNSATDAGYHKKSECPKTKSELLKRINDAGSSPFARAGLSKALDQHGSMVSCAGTNLPKTAKNDMNVEVLSAWRSITSNPAFKDANIDINDLCAQFTDKAKCDGTKVVLEPQGMHDIIESLASKNH</sequence>
<accession>K5X673</accession>
<dbReference type="InterPro" id="IPR046347">
    <property type="entry name" value="bZIP_sf"/>
</dbReference>
<dbReference type="eggNOG" id="ENOG502RPD7">
    <property type="taxonomic scope" value="Eukaryota"/>
</dbReference>
<dbReference type="InParanoid" id="K5X673"/>
<comment type="subcellular location">
    <subcellularLocation>
        <location evidence="2">Cytoplasm</location>
    </subcellularLocation>
    <subcellularLocation>
        <location evidence="1">Nucleus</location>
    </subcellularLocation>
</comment>
<evidence type="ECO:0000259" key="5">
    <source>
        <dbReference type="PROSITE" id="PS50217"/>
    </source>
</evidence>
<evidence type="ECO:0000256" key="1">
    <source>
        <dbReference type="ARBA" id="ARBA00004123"/>
    </source>
</evidence>
<dbReference type="OrthoDB" id="2593073at2759"/>
<dbReference type="GeneID" id="18829919"/>
<feature type="compositionally biased region" description="Polar residues" evidence="4">
    <location>
        <begin position="91"/>
        <end position="113"/>
    </location>
</feature>
<dbReference type="GO" id="GO:0033554">
    <property type="term" value="P:cellular response to stress"/>
    <property type="evidence" value="ECO:0007669"/>
    <property type="project" value="UniProtKB-ARBA"/>
</dbReference>
<dbReference type="InterPro" id="IPR050936">
    <property type="entry name" value="AP-1-like"/>
</dbReference>
<dbReference type="GO" id="GO:0001228">
    <property type="term" value="F:DNA-binding transcription activator activity, RNA polymerase II-specific"/>
    <property type="evidence" value="ECO:0007669"/>
    <property type="project" value="TreeGrafter"/>
</dbReference>
<dbReference type="SUPFAM" id="SSF111430">
    <property type="entry name" value="YAP1 redox domain"/>
    <property type="match status" value="1"/>
</dbReference>
<dbReference type="STRING" id="597362.K5X673"/>
<reference evidence="7" key="1">
    <citation type="journal article" date="2012" name="Proc. Natl. Acad. Sci. U.S.A.">
        <title>Genome sequence of the button mushroom Agaricus bisporus reveals mechanisms governing adaptation to a humic-rich ecological niche.</title>
        <authorList>
            <person name="Morin E."/>
            <person name="Kohler A."/>
            <person name="Baker A.R."/>
            <person name="Foulongne-Oriol M."/>
            <person name="Lombard V."/>
            <person name="Nagy L.G."/>
            <person name="Ohm R.A."/>
            <person name="Patyshakuliyeva A."/>
            <person name="Brun A."/>
            <person name="Aerts A.L."/>
            <person name="Bailey A.M."/>
            <person name="Billette C."/>
            <person name="Coutinho P.M."/>
            <person name="Deakin G."/>
            <person name="Doddapaneni H."/>
            <person name="Floudas D."/>
            <person name="Grimwood J."/>
            <person name="Hilden K."/>
            <person name="Kuees U."/>
            <person name="LaButti K.M."/>
            <person name="Lapidus A."/>
            <person name="Lindquist E.A."/>
            <person name="Lucas S.M."/>
            <person name="Murat C."/>
            <person name="Riley R.W."/>
            <person name="Salamov A.A."/>
            <person name="Schmutz J."/>
            <person name="Subramanian V."/>
            <person name="Woesten H.A.B."/>
            <person name="Xu J."/>
            <person name="Eastwood D.C."/>
            <person name="Foster G.D."/>
            <person name="Sonnenberg A.S."/>
            <person name="Cullen D."/>
            <person name="de Vries R.P."/>
            <person name="Lundell T."/>
            <person name="Hibbett D.S."/>
            <person name="Henrissat B."/>
            <person name="Burton K.S."/>
            <person name="Kerrigan R.W."/>
            <person name="Challen M.P."/>
            <person name="Grigoriev I.V."/>
            <person name="Martin F."/>
        </authorList>
    </citation>
    <scope>NUCLEOTIDE SEQUENCE [LARGE SCALE GENOMIC DNA]</scope>
    <source>
        <strain evidence="7">JB137-S8 / ATCC MYA-4627 / FGSC 10392</strain>
    </source>
</reference>
<keyword evidence="3" id="KW-0539">Nucleus</keyword>
<feature type="region of interest" description="Disordered" evidence="4">
    <location>
        <begin position="1"/>
        <end position="22"/>
    </location>
</feature>
<dbReference type="RefSeq" id="XP_007325007.1">
    <property type="nucleotide sequence ID" value="XM_007324945.1"/>
</dbReference>
<dbReference type="OMA" id="PMFMSFA"/>
<gene>
    <name evidence="6" type="ORF">AGABI1DRAFT_50431</name>
</gene>
<dbReference type="Proteomes" id="UP000008493">
    <property type="component" value="Unassembled WGS sequence"/>
</dbReference>
<evidence type="ECO:0000256" key="4">
    <source>
        <dbReference type="SAM" id="MobiDB-lite"/>
    </source>
</evidence>
<dbReference type="Pfam" id="PF00170">
    <property type="entry name" value="bZIP_1"/>
    <property type="match status" value="1"/>
</dbReference>
<dbReference type="InterPro" id="IPR023167">
    <property type="entry name" value="Yap1_redox_dom_sf"/>
</dbReference>
<dbReference type="FunCoup" id="K5X673">
    <property type="interactions" value="32"/>
</dbReference>
<dbReference type="GO" id="GO:0090575">
    <property type="term" value="C:RNA polymerase II transcription regulator complex"/>
    <property type="evidence" value="ECO:0007669"/>
    <property type="project" value="TreeGrafter"/>
</dbReference>
<dbReference type="Gene3D" id="1.10.238.100">
    <property type="entry name" value="YAP1 redox domain. Chain B"/>
    <property type="match status" value="1"/>
</dbReference>
<dbReference type="PANTHER" id="PTHR40621:SF6">
    <property type="entry name" value="AP-1-LIKE TRANSCRIPTION FACTOR YAP1-RELATED"/>
    <property type="match status" value="1"/>
</dbReference>
<organism evidence="6 7">
    <name type="scientific">Agaricus bisporus var. burnettii (strain JB137-S8 / ATCC MYA-4627 / FGSC 10392)</name>
    <name type="common">White button mushroom</name>
    <dbReference type="NCBI Taxonomy" id="597362"/>
    <lineage>
        <taxon>Eukaryota</taxon>
        <taxon>Fungi</taxon>
        <taxon>Dikarya</taxon>
        <taxon>Basidiomycota</taxon>
        <taxon>Agaricomycotina</taxon>
        <taxon>Agaricomycetes</taxon>
        <taxon>Agaricomycetidae</taxon>
        <taxon>Agaricales</taxon>
        <taxon>Agaricineae</taxon>
        <taxon>Agaricaceae</taxon>
        <taxon>Agaricus</taxon>
    </lineage>
</organism>
<dbReference type="GO" id="GO:0000976">
    <property type="term" value="F:transcription cis-regulatory region binding"/>
    <property type="evidence" value="ECO:0007669"/>
    <property type="project" value="InterPro"/>
</dbReference>
<dbReference type="SMART" id="SM00338">
    <property type="entry name" value="BRLZ"/>
    <property type="match status" value="1"/>
</dbReference>
<dbReference type="Gene3D" id="1.20.5.170">
    <property type="match status" value="1"/>
</dbReference>
<evidence type="ECO:0000256" key="2">
    <source>
        <dbReference type="ARBA" id="ARBA00004496"/>
    </source>
</evidence>
<dbReference type="InterPro" id="IPR013910">
    <property type="entry name" value="TF_PAP1"/>
</dbReference>
<evidence type="ECO:0000313" key="6">
    <source>
        <dbReference type="EMBL" id="EKM83386.1"/>
    </source>
</evidence>
<dbReference type="Pfam" id="PF08601">
    <property type="entry name" value="PAP1"/>
    <property type="match status" value="1"/>
</dbReference>
<evidence type="ECO:0000313" key="7">
    <source>
        <dbReference type="Proteomes" id="UP000008493"/>
    </source>
</evidence>